<evidence type="ECO:0000313" key="2">
    <source>
        <dbReference type="Proteomes" id="UP000186601"/>
    </source>
</evidence>
<reference evidence="1 2" key="1">
    <citation type="submission" date="2018-02" db="EMBL/GenBank/DDBJ databases">
        <title>Genome sequence of the basidiomycete white-rot fungus Phlebia centrifuga.</title>
        <authorList>
            <person name="Granchi Z."/>
            <person name="Peng M."/>
            <person name="de Vries R.P."/>
            <person name="Hilden K."/>
            <person name="Makela M.R."/>
            <person name="Grigoriev I."/>
            <person name="Riley R."/>
        </authorList>
    </citation>
    <scope>NUCLEOTIDE SEQUENCE [LARGE SCALE GENOMIC DNA]</scope>
    <source>
        <strain evidence="1 2">FBCC195</strain>
    </source>
</reference>
<gene>
    <name evidence="1" type="ORF">PHLCEN_2v11826</name>
</gene>
<evidence type="ECO:0000313" key="1">
    <source>
        <dbReference type="EMBL" id="PSR72234.1"/>
    </source>
</evidence>
<proteinExistence type="predicted"/>
<sequence length="244" mass="27914">MPLLQSFFSDNLTWPDGPLPLHPSETMHVSPALRHIECRYQPRSDFSSLPWLFLSDPPRHSYPEDIVFPLIESHELSNICTFMQTWAATSLPFLEPWSNDPPPPRPLYNPVMTLERDRKSEEQLPERWYLALKYDLQGVQPPRLRAKFFLCAATIAGPLSVQRIHTELPVLLATSDTSLGSQMKKADELSLQFKQLTEYRVLLRESARSSEKEVSQAVQAVRAQMALTERAGKLLVAMVRSQDM</sequence>
<dbReference type="AlphaFoldDB" id="A0A2R6NIM8"/>
<dbReference type="EMBL" id="MLYV02001198">
    <property type="protein sequence ID" value="PSR72234.1"/>
    <property type="molecule type" value="Genomic_DNA"/>
</dbReference>
<accession>A0A2R6NIM8</accession>
<name>A0A2R6NIM8_9APHY</name>
<dbReference type="Proteomes" id="UP000186601">
    <property type="component" value="Unassembled WGS sequence"/>
</dbReference>
<comment type="caution">
    <text evidence="1">The sequence shown here is derived from an EMBL/GenBank/DDBJ whole genome shotgun (WGS) entry which is preliminary data.</text>
</comment>
<organism evidence="1 2">
    <name type="scientific">Hermanssonia centrifuga</name>
    <dbReference type="NCBI Taxonomy" id="98765"/>
    <lineage>
        <taxon>Eukaryota</taxon>
        <taxon>Fungi</taxon>
        <taxon>Dikarya</taxon>
        <taxon>Basidiomycota</taxon>
        <taxon>Agaricomycotina</taxon>
        <taxon>Agaricomycetes</taxon>
        <taxon>Polyporales</taxon>
        <taxon>Meruliaceae</taxon>
        <taxon>Hermanssonia</taxon>
    </lineage>
</organism>
<protein>
    <submittedName>
        <fullName evidence="1">Uncharacterized protein</fullName>
    </submittedName>
</protein>
<keyword evidence="2" id="KW-1185">Reference proteome</keyword>